<evidence type="ECO:0000313" key="2">
    <source>
        <dbReference type="EMBL" id="AIE86429.1"/>
    </source>
</evidence>
<reference evidence="2 3" key="1">
    <citation type="journal article" date="2014" name="PLoS ONE">
        <title>The first complete genome sequence of the class fimbriimonadia in the phylum armatimonadetes.</title>
        <authorList>
            <person name="Hu Z.Y."/>
            <person name="Wang Y.Z."/>
            <person name="Im W.T."/>
            <person name="Wang S.Y."/>
            <person name="Zhao G.P."/>
            <person name="Zheng H.J."/>
            <person name="Quan Z.X."/>
        </authorList>
    </citation>
    <scope>NUCLEOTIDE SEQUENCE [LARGE SCALE GENOMIC DNA]</scope>
    <source>
        <strain evidence="2">Gsoil 348</strain>
    </source>
</reference>
<proteinExistence type="predicted"/>
<organism evidence="2 3">
    <name type="scientific">Fimbriimonas ginsengisoli Gsoil 348</name>
    <dbReference type="NCBI Taxonomy" id="661478"/>
    <lineage>
        <taxon>Bacteria</taxon>
        <taxon>Bacillati</taxon>
        <taxon>Armatimonadota</taxon>
        <taxon>Fimbriimonadia</taxon>
        <taxon>Fimbriimonadales</taxon>
        <taxon>Fimbriimonadaceae</taxon>
        <taxon>Fimbriimonas</taxon>
    </lineage>
</organism>
<dbReference type="STRING" id="661478.OP10G_3061"/>
<feature type="region of interest" description="Disordered" evidence="1">
    <location>
        <begin position="1"/>
        <end position="22"/>
    </location>
</feature>
<name>A0A068NXR0_FIMGI</name>
<accession>A0A068NXR0</accession>
<keyword evidence="3" id="KW-1185">Reference proteome</keyword>
<dbReference type="RefSeq" id="WP_144241184.1">
    <property type="nucleotide sequence ID" value="NZ_CP007139.1"/>
</dbReference>
<dbReference type="EMBL" id="CP007139">
    <property type="protein sequence ID" value="AIE86429.1"/>
    <property type="molecule type" value="Genomic_DNA"/>
</dbReference>
<evidence type="ECO:0000256" key="1">
    <source>
        <dbReference type="SAM" id="MobiDB-lite"/>
    </source>
</evidence>
<dbReference type="HOGENOM" id="CLU_1553017_0_0_0"/>
<dbReference type="OrthoDB" id="9894094at2"/>
<sequence>MVDRKQLEPDATPPPKAKEVYSGTTVPVSVKATKKGDRFVLDLLVGTDLFDQEEYVSTSDGFFLATAAGETYDPPIPLLRFPLAVGSDTYTWSGKLSGELDPHPARATITSSQDSVTMGLSPDEAIRVNVDIVITPSPGEAPAERQLLFWFVPKKGVVKSQFGTLSTREPAS</sequence>
<dbReference type="AlphaFoldDB" id="A0A068NXR0"/>
<gene>
    <name evidence="2" type="ORF">OP10G_3061</name>
</gene>
<protein>
    <submittedName>
        <fullName evidence="2">Uncharacterized protein</fullName>
    </submittedName>
</protein>
<dbReference type="KEGG" id="fgi:OP10G_3061"/>
<dbReference type="Proteomes" id="UP000027982">
    <property type="component" value="Chromosome"/>
</dbReference>
<evidence type="ECO:0000313" key="3">
    <source>
        <dbReference type="Proteomes" id="UP000027982"/>
    </source>
</evidence>